<sequence>MESRVNTVIEEYFRKKVQNDPKIHNANLLVYSEKHNLHLHLAEGSTGEISAHAQQPYYIASVSKLFTSVLIAMLVEKSMCSFDDYISTYLDNDLLHKLHVYKGVDFTSEIKIKHLLNHTSGLYDFMEDKPKKGITIVDSIVNEPSRSWTPRDVLNWAKQHLEPLSPPEKKFHYSDTGYHLLGLTIESIMNKPLDEVFHEYIFEPLEMKHSFLHGSESIEKSDHPVADLYIQNINIIDYQSLSVVYAGGGIVSTNEDLLKFMKALVNYKIIRKETLLKMKADYGRFFLGIDYGYGLMNIKTIPILMPAKFNAWGNAGSTGSFMFYHPGSDAYLIGSFNHFGYGQKGIRFMLQLINKIQKNTND</sequence>
<proteinExistence type="predicted"/>
<dbReference type="PANTHER" id="PTHR46825:SF7">
    <property type="entry name" value="D-ALANYL-D-ALANINE CARBOXYPEPTIDASE"/>
    <property type="match status" value="1"/>
</dbReference>
<dbReference type="InterPro" id="IPR050491">
    <property type="entry name" value="AmpC-like"/>
</dbReference>
<keyword evidence="2" id="KW-0121">Carboxypeptidase</keyword>
<gene>
    <name evidence="2" type="ORF">JOC48_002426</name>
</gene>
<dbReference type="Proteomes" id="UP001296943">
    <property type="component" value="Unassembled WGS sequence"/>
</dbReference>
<dbReference type="Pfam" id="PF00144">
    <property type="entry name" value="Beta-lactamase"/>
    <property type="match status" value="1"/>
</dbReference>
<dbReference type="EMBL" id="JAFBDR010000012">
    <property type="protein sequence ID" value="MBM7571925.1"/>
    <property type="molecule type" value="Genomic_DNA"/>
</dbReference>
<accession>A0ABS2N1B0</accession>
<dbReference type="GO" id="GO:0009002">
    <property type="term" value="F:serine-type D-Ala-D-Ala carboxypeptidase activity"/>
    <property type="evidence" value="ECO:0007669"/>
    <property type="project" value="UniProtKB-EC"/>
</dbReference>
<evidence type="ECO:0000259" key="1">
    <source>
        <dbReference type="Pfam" id="PF00144"/>
    </source>
</evidence>
<reference evidence="2 3" key="1">
    <citation type="submission" date="2021-01" db="EMBL/GenBank/DDBJ databases">
        <title>Genomic Encyclopedia of Type Strains, Phase IV (KMG-IV): sequencing the most valuable type-strain genomes for metagenomic binning, comparative biology and taxonomic classification.</title>
        <authorList>
            <person name="Goeker M."/>
        </authorList>
    </citation>
    <scope>NUCLEOTIDE SEQUENCE [LARGE SCALE GENOMIC DNA]</scope>
    <source>
        <strain evidence="2 3">DSM 23711</strain>
    </source>
</reference>
<protein>
    <submittedName>
        <fullName evidence="2">D-alanyl-D-alanine carboxypeptidase</fullName>
        <ecNumber evidence="2">3.4.16.4</ecNumber>
    </submittedName>
</protein>
<keyword evidence="2" id="KW-0645">Protease</keyword>
<keyword evidence="3" id="KW-1185">Reference proteome</keyword>
<evidence type="ECO:0000313" key="2">
    <source>
        <dbReference type="EMBL" id="MBM7571925.1"/>
    </source>
</evidence>
<evidence type="ECO:0000313" key="3">
    <source>
        <dbReference type="Proteomes" id="UP001296943"/>
    </source>
</evidence>
<dbReference type="SUPFAM" id="SSF56601">
    <property type="entry name" value="beta-lactamase/transpeptidase-like"/>
    <property type="match status" value="1"/>
</dbReference>
<name>A0ABS2N1B0_9BACI</name>
<dbReference type="PANTHER" id="PTHR46825">
    <property type="entry name" value="D-ALANYL-D-ALANINE-CARBOXYPEPTIDASE/ENDOPEPTIDASE AMPH"/>
    <property type="match status" value="1"/>
</dbReference>
<dbReference type="InterPro" id="IPR001466">
    <property type="entry name" value="Beta-lactam-related"/>
</dbReference>
<dbReference type="RefSeq" id="WP_204499931.1">
    <property type="nucleotide sequence ID" value="NZ_JAFBDR010000012.1"/>
</dbReference>
<organism evidence="2 3">
    <name type="scientific">Aquibacillus albus</name>
    <dbReference type="NCBI Taxonomy" id="1168171"/>
    <lineage>
        <taxon>Bacteria</taxon>
        <taxon>Bacillati</taxon>
        <taxon>Bacillota</taxon>
        <taxon>Bacilli</taxon>
        <taxon>Bacillales</taxon>
        <taxon>Bacillaceae</taxon>
        <taxon>Aquibacillus</taxon>
    </lineage>
</organism>
<dbReference type="InterPro" id="IPR012338">
    <property type="entry name" value="Beta-lactam/transpept-like"/>
</dbReference>
<keyword evidence="2" id="KW-0378">Hydrolase</keyword>
<dbReference type="EC" id="3.4.16.4" evidence="2"/>
<dbReference type="Gene3D" id="3.40.710.10">
    <property type="entry name" value="DD-peptidase/beta-lactamase superfamily"/>
    <property type="match status" value="1"/>
</dbReference>
<feature type="domain" description="Beta-lactamase-related" evidence="1">
    <location>
        <begin position="45"/>
        <end position="341"/>
    </location>
</feature>
<comment type="caution">
    <text evidence="2">The sequence shown here is derived from an EMBL/GenBank/DDBJ whole genome shotgun (WGS) entry which is preliminary data.</text>
</comment>